<keyword evidence="5" id="KW-0326">Glycosidase</keyword>
<feature type="region of interest" description="Disordered" evidence="6">
    <location>
        <begin position="39"/>
        <end position="79"/>
    </location>
</feature>
<gene>
    <name evidence="9" type="primary">nagA</name>
    <name evidence="9" type="ORF">KILIM_003_00350</name>
</gene>
<comment type="similarity">
    <text evidence="2">Belongs to the glycosyl hydrolase 3 family.</text>
</comment>
<name>K6VD24_9MICO</name>
<dbReference type="SUPFAM" id="SSF51445">
    <property type="entry name" value="(Trans)glycosidases"/>
    <property type="match status" value="1"/>
</dbReference>
<evidence type="ECO:0000256" key="3">
    <source>
        <dbReference type="ARBA" id="ARBA00012663"/>
    </source>
</evidence>
<dbReference type="InterPro" id="IPR036962">
    <property type="entry name" value="Glyco_hydro_3_N_sf"/>
</dbReference>
<feature type="signal peptide" evidence="7">
    <location>
        <begin position="1"/>
        <end position="29"/>
    </location>
</feature>
<evidence type="ECO:0000259" key="8">
    <source>
        <dbReference type="Pfam" id="PF00933"/>
    </source>
</evidence>
<comment type="caution">
    <text evidence="9">The sequence shown here is derived from an EMBL/GenBank/DDBJ whole genome shotgun (WGS) entry which is preliminary data.</text>
</comment>
<proteinExistence type="inferred from homology"/>
<feature type="compositionally biased region" description="Low complexity" evidence="6">
    <location>
        <begin position="39"/>
        <end position="49"/>
    </location>
</feature>
<dbReference type="PANTHER" id="PTHR30480">
    <property type="entry name" value="BETA-HEXOSAMINIDASE-RELATED"/>
    <property type="match status" value="1"/>
</dbReference>
<evidence type="ECO:0000256" key="7">
    <source>
        <dbReference type="SAM" id="SignalP"/>
    </source>
</evidence>
<dbReference type="EC" id="3.2.1.52" evidence="3"/>
<evidence type="ECO:0000256" key="2">
    <source>
        <dbReference type="ARBA" id="ARBA00005336"/>
    </source>
</evidence>
<evidence type="ECO:0000313" key="10">
    <source>
        <dbReference type="Proteomes" id="UP000008366"/>
    </source>
</evidence>
<reference evidence="9 10" key="1">
    <citation type="submission" date="2012-08" db="EMBL/GenBank/DDBJ databases">
        <title>Whole genome shotgun sequence of Kineosphaera limosa NBRC 100340.</title>
        <authorList>
            <person name="Yoshida I."/>
            <person name="Isaki S."/>
            <person name="Hosoyama A."/>
            <person name="Tsuchikane K."/>
            <person name="Katsumata H."/>
            <person name="Ando Y."/>
            <person name="Ohji S."/>
            <person name="Hamada M."/>
            <person name="Tamura T."/>
            <person name="Yamazoe A."/>
            <person name="Yamazaki S."/>
            <person name="Fujita N."/>
        </authorList>
    </citation>
    <scope>NUCLEOTIDE SEQUENCE [LARGE SCALE GENOMIC DNA]</scope>
    <source>
        <strain evidence="9 10">NBRC 100340</strain>
    </source>
</reference>
<feature type="chain" id="PRO_5003895377" description="beta-N-acetylhexosaminidase" evidence="7">
    <location>
        <begin position="30"/>
        <end position="576"/>
    </location>
</feature>
<dbReference type="InterPro" id="IPR017853">
    <property type="entry name" value="GH"/>
</dbReference>
<keyword evidence="7" id="KW-0732">Signal</keyword>
<evidence type="ECO:0000313" key="9">
    <source>
        <dbReference type="EMBL" id="GAB94113.1"/>
    </source>
</evidence>
<evidence type="ECO:0000256" key="6">
    <source>
        <dbReference type="SAM" id="MobiDB-lite"/>
    </source>
</evidence>
<evidence type="ECO:0000256" key="4">
    <source>
        <dbReference type="ARBA" id="ARBA00022801"/>
    </source>
</evidence>
<protein>
    <recommendedName>
        <fullName evidence="3">beta-N-acetylhexosaminidase</fullName>
        <ecNumber evidence="3">3.2.1.52</ecNumber>
    </recommendedName>
</protein>
<dbReference type="PANTHER" id="PTHR30480:SF13">
    <property type="entry name" value="BETA-HEXOSAMINIDASE"/>
    <property type="match status" value="1"/>
</dbReference>
<evidence type="ECO:0000256" key="1">
    <source>
        <dbReference type="ARBA" id="ARBA00001231"/>
    </source>
</evidence>
<dbReference type="RefSeq" id="WP_006590646.1">
    <property type="nucleotide sequence ID" value="NZ_BAHD01000003.1"/>
</dbReference>
<keyword evidence="4" id="KW-0378">Hydrolase</keyword>
<keyword evidence="10" id="KW-1185">Reference proteome</keyword>
<organism evidence="9 10">
    <name type="scientific">Kineosphaera limosa NBRC 100340</name>
    <dbReference type="NCBI Taxonomy" id="1184609"/>
    <lineage>
        <taxon>Bacteria</taxon>
        <taxon>Bacillati</taxon>
        <taxon>Actinomycetota</taxon>
        <taxon>Actinomycetes</taxon>
        <taxon>Micrococcales</taxon>
        <taxon>Dermatophilaceae</taxon>
        <taxon>Kineosphaera</taxon>
    </lineage>
</organism>
<dbReference type="PRINTS" id="PR00133">
    <property type="entry name" value="GLHYDRLASE3"/>
</dbReference>
<dbReference type="OrthoDB" id="9805821at2"/>
<comment type="catalytic activity">
    <reaction evidence="1">
        <text>Hydrolysis of terminal non-reducing N-acetyl-D-hexosamine residues in N-acetyl-beta-D-hexosaminides.</text>
        <dbReference type="EC" id="3.2.1.52"/>
    </reaction>
</comment>
<sequence length="576" mass="57385">MNGRAIAGGRRRAAGLVALVTATMLPVAACSLAGSAPQAHSSAQAPAGSDENARPQEGAAGGQTAADETPSRLPSAAQLSAARADVAKLSTRRLAAQLVVPRQSGSASAAATALQQQGYGGYAVFRDNLPAGSAAVPAAKAANQGFTRAVEASGRTWPAFISIDQEGGPVTRLDAPLTMFPAAMALGAADDQGLARTVGAASGAELRGLGYTVVLAPDVDVTIGAQDPTIGVRSPSSDPQRVARVGAGLTAGYLDAGIVPTLKHFPGHGSVTADTHVGTVVQPASLAALRQRDLVPFAQLKGAPAIMTAHIVVPALDRDRPATVSHKVLTGLLREELRFGGLIVTDALEMAAVSGRFGAGKAAVEAVRAGADVLLMPADPAAAVDALVAAVDDGTLTRARLEESATRMVATLRAGVHAAPEPSAPGSHQQVAKQLAAASITQISGQCGGKLVGSGISISGGSEVDRAALTRAAQAAGLRTGSGTTVALRGGSTYRAAENAGEAGGGRLTADIVVALDAPYALANDRARVAKLATFGRTPATFAGLVDVLLGRQAAAGTLPVAVGDHAIGSGCGREQ</sequence>
<dbReference type="GO" id="GO:0005975">
    <property type="term" value="P:carbohydrate metabolic process"/>
    <property type="evidence" value="ECO:0007669"/>
    <property type="project" value="InterPro"/>
</dbReference>
<dbReference type="AlphaFoldDB" id="K6VD24"/>
<dbReference type="EMBL" id="BAHD01000003">
    <property type="protein sequence ID" value="GAB94113.1"/>
    <property type="molecule type" value="Genomic_DNA"/>
</dbReference>
<feature type="domain" description="Glycoside hydrolase family 3 N-terminal" evidence="8">
    <location>
        <begin position="96"/>
        <end position="409"/>
    </location>
</feature>
<dbReference type="InterPro" id="IPR001764">
    <property type="entry name" value="Glyco_hydro_3_N"/>
</dbReference>
<dbReference type="GO" id="GO:0009254">
    <property type="term" value="P:peptidoglycan turnover"/>
    <property type="evidence" value="ECO:0007669"/>
    <property type="project" value="TreeGrafter"/>
</dbReference>
<dbReference type="STRING" id="1184609.KILIM_003_00350"/>
<dbReference type="eggNOG" id="COG1472">
    <property type="taxonomic scope" value="Bacteria"/>
</dbReference>
<dbReference type="GO" id="GO:0004563">
    <property type="term" value="F:beta-N-acetylhexosaminidase activity"/>
    <property type="evidence" value="ECO:0007669"/>
    <property type="project" value="UniProtKB-EC"/>
</dbReference>
<evidence type="ECO:0000256" key="5">
    <source>
        <dbReference type="ARBA" id="ARBA00023295"/>
    </source>
</evidence>
<dbReference type="Proteomes" id="UP000008366">
    <property type="component" value="Unassembled WGS sequence"/>
</dbReference>
<accession>K6VD24</accession>
<dbReference type="Pfam" id="PF00933">
    <property type="entry name" value="Glyco_hydro_3"/>
    <property type="match status" value="1"/>
</dbReference>
<dbReference type="Gene3D" id="3.20.20.300">
    <property type="entry name" value="Glycoside hydrolase, family 3, N-terminal domain"/>
    <property type="match status" value="1"/>
</dbReference>
<dbReference type="InterPro" id="IPR050226">
    <property type="entry name" value="NagZ_Beta-hexosaminidase"/>
</dbReference>